<dbReference type="InterPro" id="IPR041682">
    <property type="entry name" value="AAA_14"/>
</dbReference>
<dbReference type="InterPro" id="IPR027417">
    <property type="entry name" value="P-loop_NTPase"/>
</dbReference>
<dbReference type="Proteomes" id="UP000032544">
    <property type="component" value="Unassembled WGS sequence"/>
</dbReference>
<evidence type="ECO:0000259" key="2">
    <source>
        <dbReference type="Pfam" id="PF13635"/>
    </source>
</evidence>
<dbReference type="InterPro" id="IPR025420">
    <property type="entry name" value="DUF4143"/>
</dbReference>
<accession>A0A0D8JE54</accession>
<reference evidence="3 4" key="1">
    <citation type="submission" date="2014-09" db="EMBL/GenBank/DDBJ databases">
        <title>Draft Genome Sequence of Draconibacterium sp. JN14CK-3.</title>
        <authorList>
            <person name="Dong C."/>
            <person name="Lai Q."/>
            <person name="Shao Z."/>
        </authorList>
    </citation>
    <scope>NUCLEOTIDE SEQUENCE [LARGE SCALE GENOMIC DNA]</scope>
    <source>
        <strain evidence="3 4">JN14CK-3</strain>
    </source>
</reference>
<dbReference type="SUPFAM" id="SSF52540">
    <property type="entry name" value="P-loop containing nucleoside triphosphate hydrolases"/>
    <property type="match status" value="1"/>
</dbReference>
<evidence type="ECO:0000313" key="4">
    <source>
        <dbReference type="Proteomes" id="UP000032544"/>
    </source>
</evidence>
<dbReference type="Pfam" id="PF13635">
    <property type="entry name" value="DUF4143"/>
    <property type="match status" value="1"/>
</dbReference>
<evidence type="ECO:0000259" key="1">
    <source>
        <dbReference type="Pfam" id="PF13173"/>
    </source>
</evidence>
<feature type="domain" description="DUF4143" evidence="2">
    <location>
        <begin position="223"/>
        <end position="370"/>
    </location>
</feature>
<evidence type="ECO:0000313" key="3">
    <source>
        <dbReference type="EMBL" id="KJF44128.1"/>
    </source>
</evidence>
<dbReference type="AlphaFoldDB" id="A0A0D8JE54"/>
<protein>
    <submittedName>
        <fullName evidence="3">ATPase AAA</fullName>
    </submittedName>
</protein>
<dbReference type="EMBL" id="JRHC01000001">
    <property type="protein sequence ID" value="KJF44128.1"/>
    <property type="molecule type" value="Genomic_DNA"/>
</dbReference>
<sequence length="422" mass="49497">MANVFEKTKRYNAWEGQTIQIGYERKQYLEKITGFLDTRLVKVLVGQRRSGKSYLLRQIMNYLITNKNVDPKNLFFLNKEFIAFDEIQEATDLDELFSFYRAQLQVEGKIYIFLDEVQNIEGWETFVNSYSQDFTQDYELFVSGSNSTLLSGELATLLSGRYVEFEILPFDYSEFLDVKELTLGKESFLEYLKTGGLPELFHLNSEELKRNYIASLKNTVILRDILDRHKIKDLPLLEELFKFLAVNIGNLTAISNIINYFKSKQKKTNYETVSSYVQYLTDAFIFHQADRFNLRGKQVLGGACKYYLNDLAFKNFLFGFLPTDVGYNLENYVYLQLKRLGYEVQVGVLNNLEIDFIAQKADRIIYIQVAYLLNNENVINREFGNLLQIKDNYEKYVVSLDDMKYSNYEGILHLHPWELINI</sequence>
<dbReference type="Pfam" id="PF13173">
    <property type="entry name" value="AAA_14"/>
    <property type="match status" value="1"/>
</dbReference>
<proteinExistence type="predicted"/>
<dbReference type="OrthoDB" id="9801840at2"/>
<feature type="domain" description="AAA" evidence="1">
    <location>
        <begin position="40"/>
        <end position="176"/>
    </location>
</feature>
<organism evidence="3 4">
    <name type="scientific">Draconibacterium sediminis</name>
    <dbReference type="NCBI Taxonomy" id="1544798"/>
    <lineage>
        <taxon>Bacteria</taxon>
        <taxon>Pseudomonadati</taxon>
        <taxon>Bacteroidota</taxon>
        <taxon>Bacteroidia</taxon>
        <taxon>Marinilabiliales</taxon>
        <taxon>Prolixibacteraceae</taxon>
        <taxon>Draconibacterium</taxon>
    </lineage>
</organism>
<dbReference type="PANTHER" id="PTHR33295:SF20">
    <property type="entry name" value="ATPASE"/>
    <property type="match status" value="1"/>
</dbReference>
<comment type="caution">
    <text evidence="3">The sequence shown here is derived from an EMBL/GenBank/DDBJ whole genome shotgun (WGS) entry which is preliminary data.</text>
</comment>
<name>A0A0D8JE54_9BACT</name>
<gene>
    <name evidence="3" type="ORF">LH29_00925</name>
</gene>
<keyword evidence="4" id="KW-1185">Reference proteome</keyword>
<dbReference type="PATRIC" id="fig|1544798.3.peg.188"/>
<dbReference type="PANTHER" id="PTHR33295">
    <property type="entry name" value="ATPASE"/>
    <property type="match status" value="1"/>
</dbReference>